<dbReference type="InterPro" id="IPR000524">
    <property type="entry name" value="Tscrpt_reg_HTH_GntR"/>
</dbReference>
<evidence type="ECO:0000256" key="2">
    <source>
        <dbReference type="ARBA" id="ARBA00023125"/>
    </source>
</evidence>
<dbReference type="PRINTS" id="PR00035">
    <property type="entry name" value="HTHGNTR"/>
</dbReference>
<evidence type="ECO:0000256" key="3">
    <source>
        <dbReference type="ARBA" id="ARBA00023163"/>
    </source>
</evidence>
<dbReference type="GO" id="GO:0003700">
    <property type="term" value="F:DNA-binding transcription factor activity"/>
    <property type="evidence" value="ECO:0007669"/>
    <property type="project" value="InterPro"/>
</dbReference>
<dbReference type="InterPro" id="IPR036390">
    <property type="entry name" value="WH_DNA-bd_sf"/>
</dbReference>
<dbReference type="PANTHER" id="PTHR44846">
    <property type="entry name" value="MANNOSYL-D-GLYCERATE TRANSPORT/METABOLISM SYSTEM REPRESSOR MNGR-RELATED"/>
    <property type="match status" value="1"/>
</dbReference>
<evidence type="ECO:0000256" key="4">
    <source>
        <dbReference type="SAM" id="MobiDB-lite"/>
    </source>
</evidence>
<comment type="caution">
    <text evidence="6">The sequence shown here is derived from an EMBL/GenBank/DDBJ whole genome shotgun (WGS) entry which is preliminary data.</text>
</comment>
<organism evidence="6">
    <name type="scientific">marine sediment metagenome</name>
    <dbReference type="NCBI Taxonomy" id="412755"/>
    <lineage>
        <taxon>unclassified sequences</taxon>
        <taxon>metagenomes</taxon>
        <taxon>ecological metagenomes</taxon>
    </lineage>
</organism>
<dbReference type="AlphaFoldDB" id="A0A0F9M2R3"/>
<dbReference type="Pfam" id="PF07702">
    <property type="entry name" value="UTRA"/>
    <property type="match status" value="1"/>
</dbReference>
<dbReference type="InterPro" id="IPR036388">
    <property type="entry name" value="WH-like_DNA-bd_sf"/>
</dbReference>
<evidence type="ECO:0000313" key="6">
    <source>
        <dbReference type="EMBL" id="KKM63547.1"/>
    </source>
</evidence>
<keyword evidence="1" id="KW-0805">Transcription regulation</keyword>
<dbReference type="FunFam" id="1.10.10.10:FF:000079">
    <property type="entry name" value="GntR family transcriptional regulator"/>
    <property type="match status" value="1"/>
</dbReference>
<dbReference type="PROSITE" id="PS50949">
    <property type="entry name" value="HTH_GNTR"/>
    <property type="match status" value="1"/>
</dbReference>
<name>A0A0F9M2R3_9ZZZZ</name>
<dbReference type="Gene3D" id="1.10.10.10">
    <property type="entry name" value="Winged helix-like DNA-binding domain superfamily/Winged helix DNA-binding domain"/>
    <property type="match status" value="1"/>
</dbReference>
<dbReference type="PANTHER" id="PTHR44846:SF1">
    <property type="entry name" value="MANNOSYL-D-GLYCERATE TRANSPORT_METABOLISM SYSTEM REPRESSOR MNGR-RELATED"/>
    <property type="match status" value="1"/>
</dbReference>
<dbReference type="SMART" id="SM00345">
    <property type="entry name" value="HTH_GNTR"/>
    <property type="match status" value="1"/>
</dbReference>
<dbReference type="CDD" id="cd07377">
    <property type="entry name" value="WHTH_GntR"/>
    <property type="match status" value="1"/>
</dbReference>
<evidence type="ECO:0000256" key="1">
    <source>
        <dbReference type="ARBA" id="ARBA00023015"/>
    </source>
</evidence>
<feature type="region of interest" description="Disordered" evidence="4">
    <location>
        <begin position="251"/>
        <end position="281"/>
    </location>
</feature>
<sequence length="281" mass="32439">MDSGSIDKNSPVPYYYQLEQLLREKIENGRLKPADALPSEAELCSTFIVSRTVVRQALNKLCQDGIVYKEKGKGTFVAKPKLQEKFIQRTYGFYQEMRERGLEVESKVLEHELLESPAGIRTLLKLSEGQKVVRTSRLRSVNKELVMFTTTYVRSDLCPGLEKEDLTNHSLYQLLWDKYGLKISYGHRTLEAVAASKYEADMLKVPRRSPLVYLESVSYLENDTPIEYFEAWHRGDKCKFAIELVPAEEMKRRKPPHRENSTFWSGIPSKQAVSFSDRTDK</sequence>
<dbReference type="GO" id="GO:0003677">
    <property type="term" value="F:DNA binding"/>
    <property type="evidence" value="ECO:0007669"/>
    <property type="project" value="UniProtKB-KW"/>
</dbReference>
<dbReference type="SMART" id="SM00866">
    <property type="entry name" value="UTRA"/>
    <property type="match status" value="1"/>
</dbReference>
<reference evidence="6" key="1">
    <citation type="journal article" date="2015" name="Nature">
        <title>Complex archaea that bridge the gap between prokaryotes and eukaryotes.</title>
        <authorList>
            <person name="Spang A."/>
            <person name="Saw J.H."/>
            <person name="Jorgensen S.L."/>
            <person name="Zaremba-Niedzwiedzka K."/>
            <person name="Martijn J."/>
            <person name="Lind A.E."/>
            <person name="van Eijk R."/>
            <person name="Schleper C."/>
            <person name="Guy L."/>
            <person name="Ettema T.J."/>
        </authorList>
    </citation>
    <scope>NUCLEOTIDE SEQUENCE</scope>
</reference>
<dbReference type="InterPro" id="IPR011663">
    <property type="entry name" value="UTRA"/>
</dbReference>
<keyword evidence="2" id="KW-0238">DNA-binding</keyword>
<dbReference type="SUPFAM" id="SSF46785">
    <property type="entry name" value="Winged helix' DNA-binding domain"/>
    <property type="match status" value="1"/>
</dbReference>
<protein>
    <recommendedName>
        <fullName evidence="5">HTH gntR-type domain-containing protein</fullName>
    </recommendedName>
</protein>
<gene>
    <name evidence="6" type="ORF">LCGC14_1510370</name>
</gene>
<dbReference type="GO" id="GO:0045892">
    <property type="term" value="P:negative regulation of DNA-templated transcription"/>
    <property type="evidence" value="ECO:0007669"/>
    <property type="project" value="TreeGrafter"/>
</dbReference>
<accession>A0A0F9M2R3</accession>
<dbReference type="Gene3D" id="3.40.1410.10">
    <property type="entry name" value="Chorismate lyase-like"/>
    <property type="match status" value="1"/>
</dbReference>
<feature type="domain" description="HTH gntR-type" evidence="5">
    <location>
        <begin position="12"/>
        <end position="80"/>
    </location>
</feature>
<dbReference type="InterPro" id="IPR050679">
    <property type="entry name" value="Bact_HTH_transcr_reg"/>
</dbReference>
<keyword evidence="3" id="KW-0804">Transcription</keyword>
<proteinExistence type="predicted"/>
<feature type="compositionally biased region" description="Polar residues" evidence="4">
    <location>
        <begin position="271"/>
        <end position="281"/>
    </location>
</feature>
<dbReference type="Pfam" id="PF00392">
    <property type="entry name" value="GntR"/>
    <property type="match status" value="1"/>
</dbReference>
<dbReference type="SUPFAM" id="SSF64288">
    <property type="entry name" value="Chorismate lyase-like"/>
    <property type="match status" value="1"/>
</dbReference>
<dbReference type="InterPro" id="IPR028978">
    <property type="entry name" value="Chorismate_lyase_/UTRA_dom_sf"/>
</dbReference>
<dbReference type="EMBL" id="LAZR01011076">
    <property type="protein sequence ID" value="KKM63547.1"/>
    <property type="molecule type" value="Genomic_DNA"/>
</dbReference>
<evidence type="ECO:0000259" key="5">
    <source>
        <dbReference type="PROSITE" id="PS50949"/>
    </source>
</evidence>